<reference evidence="6" key="1">
    <citation type="journal article" date="2014" name="Nat. Commun.">
        <title>The tobacco genome sequence and its comparison with those of tomato and potato.</title>
        <authorList>
            <person name="Sierro N."/>
            <person name="Battey J.N."/>
            <person name="Ouadi S."/>
            <person name="Bakaher N."/>
            <person name="Bovet L."/>
            <person name="Willig A."/>
            <person name="Goepfert S."/>
            <person name="Peitsch M.C."/>
            <person name="Ivanov N.V."/>
        </authorList>
    </citation>
    <scope>NUCLEOTIDE SEQUENCE [LARGE SCALE GENOMIC DNA]</scope>
</reference>
<keyword evidence="1" id="KW-0677">Repeat</keyword>
<keyword evidence="3" id="KW-0067">ATP-binding</keyword>
<feature type="domain" description="Disease resistance protein winged helix" evidence="4">
    <location>
        <begin position="1"/>
        <end position="42"/>
    </location>
</feature>
<dbReference type="PaxDb" id="4097-A0A1S4B1J9"/>
<sequence>MEQVGRDCWDDLVSRNLIMVRKRRFNGEARTCGVHDLVRDLILREAEKEKFLQVTRAYEVTNHVRHYSFHPDIYEADCWESSLIRTVHLWGFGHFFHFQHFKLLRVLVIPYYEFQDFPLEITKLVHLRYLQFWCNDDIHQLVSKLYNLHTFIFRHEGLKPPTIPETIWKMKHLRHLHVVKRVFSLAIPIKSGFKLENLEGLSCLNLSNCTYELFSAIPNLKRLKIYGNWRECKREKISQHLDSLSCLKELEILKFRYQGRYRRRLPRKLSLPTSLKRLTLKNTFFLLEDLTNILTLPNLEVLKMKDVFYNDEWILNDDEIFSQLKFLLISVTSLRHWKAVSVNFPKLQRLVLRSCIGLEEIPKDFGEIYSLESIELYDCSMSTAKSVEELREEQESMGNDCLSVVINNCIDV</sequence>
<feature type="domain" description="Disease resistance R13L4/SHOC-2-like LRR" evidence="5">
    <location>
        <begin position="96"/>
        <end position="392"/>
    </location>
</feature>
<name>A0A1S4B1J9_TOBAC</name>
<evidence type="ECO:0000256" key="3">
    <source>
        <dbReference type="ARBA" id="ARBA00022840"/>
    </source>
</evidence>
<dbReference type="Pfam" id="PF23559">
    <property type="entry name" value="WHD_DRP"/>
    <property type="match status" value="1"/>
</dbReference>
<gene>
    <name evidence="7" type="primary">LOC107803572</name>
</gene>
<dbReference type="GeneID" id="107803572"/>
<protein>
    <submittedName>
        <fullName evidence="7">Late blight resistance protein homolog R1A-10 isoform X1</fullName>
    </submittedName>
    <submittedName>
        <fullName evidence="7">Late blight resistance protein homolog R1A-3 isoform X1</fullName>
    </submittedName>
</protein>
<dbReference type="KEGG" id="nta:107803572"/>
<dbReference type="Proteomes" id="UP000790787">
    <property type="component" value="Chromosome 18"/>
</dbReference>
<dbReference type="RefSeq" id="XP_016482802.1">
    <property type="nucleotide sequence ID" value="XM_016627316.2"/>
</dbReference>
<dbReference type="InterPro" id="IPR055414">
    <property type="entry name" value="LRR_R13L4/SHOC2-like"/>
</dbReference>
<reference evidence="7" key="2">
    <citation type="submission" date="2025-08" db="UniProtKB">
        <authorList>
            <consortium name="RefSeq"/>
        </authorList>
    </citation>
    <scope>IDENTIFICATION</scope>
    <source>
        <tissue evidence="7">Leaf</tissue>
    </source>
</reference>
<proteinExistence type="predicted"/>
<keyword evidence="6" id="KW-1185">Reference proteome</keyword>
<dbReference type="Gene3D" id="3.80.10.10">
    <property type="entry name" value="Ribonuclease Inhibitor"/>
    <property type="match status" value="1"/>
</dbReference>
<dbReference type="RefSeq" id="XP_016482802.1">
    <property type="nucleotide sequence ID" value="XM_016627316.1"/>
</dbReference>
<evidence type="ECO:0000256" key="1">
    <source>
        <dbReference type="ARBA" id="ARBA00022737"/>
    </source>
</evidence>
<accession>A0A1S4B1J9</accession>
<dbReference type="InterPro" id="IPR058922">
    <property type="entry name" value="WHD_DRP"/>
</dbReference>
<dbReference type="Pfam" id="PF23598">
    <property type="entry name" value="LRR_14"/>
    <property type="match status" value="1"/>
</dbReference>
<evidence type="ECO:0000259" key="4">
    <source>
        <dbReference type="Pfam" id="PF23559"/>
    </source>
</evidence>
<evidence type="ECO:0000313" key="6">
    <source>
        <dbReference type="Proteomes" id="UP000790787"/>
    </source>
</evidence>
<dbReference type="PANTHER" id="PTHR15140:SF37">
    <property type="entry name" value="UBIQUITIN-LIKE DOMAIN-CONTAINING PROTEIN"/>
    <property type="match status" value="1"/>
</dbReference>
<evidence type="ECO:0000259" key="5">
    <source>
        <dbReference type="Pfam" id="PF23598"/>
    </source>
</evidence>
<dbReference type="SUPFAM" id="SSF52058">
    <property type="entry name" value="L domain-like"/>
    <property type="match status" value="1"/>
</dbReference>
<dbReference type="OrthoDB" id="1699485at2759"/>
<dbReference type="SMR" id="A0A1S4B1J9"/>
<organism evidence="6 7">
    <name type="scientific">Nicotiana tabacum</name>
    <name type="common">Common tobacco</name>
    <dbReference type="NCBI Taxonomy" id="4097"/>
    <lineage>
        <taxon>Eukaryota</taxon>
        <taxon>Viridiplantae</taxon>
        <taxon>Streptophyta</taxon>
        <taxon>Embryophyta</taxon>
        <taxon>Tracheophyta</taxon>
        <taxon>Spermatophyta</taxon>
        <taxon>Magnoliopsida</taxon>
        <taxon>eudicotyledons</taxon>
        <taxon>Gunneridae</taxon>
        <taxon>Pentapetalae</taxon>
        <taxon>asterids</taxon>
        <taxon>lamiids</taxon>
        <taxon>Solanales</taxon>
        <taxon>Solanaceae</taxon>
        <taxon>Nicotianoideae</taxon>
        <taxon>Nicotianeae</taxon>
        <taxon>Nicotiana</taxon>
    </lineage>
</organism>
<keyword evidence="2" id="KW-0547">Nucleotide-binding</keyword>
<dbReference type="AlphaFoldDB" id="A0A1S4B1J9"/>
<evidence type="ECO:0000256" key="2">
    <source>
        <dbReference type="ARBA" id="ARBA00022741"/>
    </source>
</evidence>
<dbReference type="InterPro" id="IPR032675">
    <property type="entry name" value="LRR_dom_sf"/>
</dbReference>
<evidence type="ECO:0000313" key="7">
    <source>
        <dbReference type="RefSeq" id="XP_016482802.1"/>
    </source>
</evidence>
<dbReference type="PANTHER" id="PTHR15140">
    <property type="entry name" value="TUBULIN-SPECIFIC CHAPERONE E"/>
    <property type="match status" value="1"/>
</dbReference>